<proteinExistence type="predicted"/>
<accession>A0ACC7NYB3</accession>
<sequence>MRQGKALLLAALCLMMAVSAGCGPVQINELAIVTAVGLDIGEEEGSYRISAQIVRSADARGQTGAPSGGTGEPIYSIAAEGKTIFEAIRNLARFSSRRVYWAHNFVIVINDKLAKRGIGDIVDFFTRNPELRMNTWVVVTSNSAGEVVSTVTGLEVVPGQAIDKLFRYNRIVGEAPSTNMMRLFEVYMSKTSHPVLARVELKNRGISNKKPMEFGSLKQVELSGAAVFRRDKMVGWLNSEETKGLLMFIESVDSSIVSVSCPRNPAERATLEVNKQQVRVIPGLKDGKPRFDIHVKATASLVETGCSVGFSAMKDELQAELQKKVKSQLEAVLDKAQHKYRVDFLKLGEVFNNKYPKQWREFEGRWEEVLADSEVDIALDIKITSQELKVDGKGTEGDES</sequence>
<reference evidence="1" key="1">
    <citation type="submission" date="2024-12" db="EMBL/GenBank/DDBJ databases">
        <authorList>
            <person name="Wu N."/>
        </authorList>
    </citation>
    <scope>NUCLEOTIDE SEQUENCE</scope>
    <source>
        <strain evidence="1">P15</strain>
    </source>
</reference>
<protein>
    <submittedName>
        <fullName evidence="1">Ger(X)C family spore germination protein</fullName>
    </submittedName>
</protein>
<comment type="caution">
    <text evidence="1">The sequence shown here is derived from an EMBL/GenBank/DDBJ whole genome shotgun (WGS) entry which is preliminary data.</text>
</comment>
<name>A0ACC7NYB3_9BACL</name>
<dbReference type="Proteomes" id="UP001631969">
    <property type="component" value="Unassembled WGS sequence"/>
</dbReference>
<dbReference type="EMBL" id="JBJURJ010000008">
    <property type="protein sequence ID" value="MFM9329392.1"/>
    <property type="molecule type" value="Genomic_DNA"/>
</dbReference>
<keyword evidence="2" id="KW-1185">Reference proteome</keyword>
<organism evidence="1 2">
    <name type="scientific">Paenibacillus mesotrionivorans</name>
    <dbReference type="NCBI Taxonomy" id="3160968"/>
    <lineage>
        <taxon>Bacteria</taxon>
        <taxon>Bacillati</taxon>
        <taxon>Bacillota</taxon>
        <taxon>Bacilli</taxon>
        <taxon>Bacillales</taxon>
        <taxon>Paenibacillaceae</taxon>
        <taxon>Paenibacillus</taxon>
    </lineage>
</organism>
<gene>
    <name evidence="1" type="ORF">ACI1P1_13950</name>
</gene>
<evidence type="ECO:0000313" key="1">
    <source>
        <dbReference type="EMBL" id="MFM9329392.1"/>
    </source>
</evidence>
<evidence type="ECO:0000313" key="2">
    <source>
        <dbReference type="Proteomes" id="UP001631969"/>
    </source>
</evidence>